<gene>
    <name evidence="2" type="ORF">VPR01S_13_00840</name>
</gene>
<keyword evidence="1" id="KW-0812">Transmembrane</keyword>
<dbReference type="Proteomes" id="UP000016570">
    <property type="component" value="Unassembled WGS sequence"/>
</dbReference>
<dbReference type="GO" id="GO:0016020">
    <property type="term" value="C:membrane"/>
    <property type="evidence" value="ECO:0007669"/>
    <property type="project" value="InterPro"/>
</dbReference>
<dbReference type="STRING" id="1219065.VPR01S_13_00840"/>
<organism evidence="2 3">
    <name type="scientific">Vibrio proteolyticus NBRC 13287</name>
    <dbReference type="NCBI Taxonomy" id="1219065"/>
    <lineage>
        <taxon>Bacteria</taxon>
        <taxon>Pseudomonadati</taxon>
        <taxon>Pseudomonadota</taxon>
        <taxon>Gammaproteobacteria</taxon>
        <taxon>Vibrionales</taxon>
        <taxon>Vibrionaceae</taxon>
        <taxon>Vibrio</taxon>
    </lineage>
</organism>
<keyword evidence="1" id="KW-1133">Transmembrane helix</keyword>
<proteinExistence type="predicted"/>
<sequence>MKKKYVWISVACSVLLSLLIFVIGRSDLHRTLTAREWEMTLTTLIPPLERELVVGPIRQIDIHASIKFLSDGTYTRMTQLLILTQRSKNRDALQISDTGTWSSRDNYIMTAAKEYHVTSSVPEVLSSSQMDLIAEFYRIENQQSWKVQAINERTLLLTNHNFGSNVIFAK</sequence>
<evidence type="ECO:0000313" key="3">
    <source>
        <dbReference type="Proteomes" id="UP000016570"/>
    </source>
</evidence>
<dbReference type="AlphaFoldDB" id="U3A403"/>
<comment type="caution">
    <text evidence="2">The sequence shown here is derived from an EMBL/GenBank/DDBJ whole genome shotgun (WGS) entry which is preliminary data.</text>
</comment>
<dbReference type="Pfam" id="PF17323">
    <property type="entry name" value="ToxS"/>
    <property type="match status" value="1"/>
</dbReference>
<reference evidence="2 3" key="1">
    <citation type="submission" date="2013-09" db="EMBL/GenBank/DDBJ databases">
        <title>Whole genome shotgun sequence of Vibrio proteolyticus NBRC 13287.</title>
        <authorList>
            <person name="Isaki S."/>
            <person name="Hosoyama A."/>
            <person name="Numata M."/>
            <person name="Hashimoto M."/>
            <person name="Hosoyama Y."/>
            <person name="Tsuchikane K."/>
            <person name="Noguchi M."/>
            <person name="Hirakata S."/>
            <person name="Ichikawa N."/>
            <person name="Ohji S."/>
            <person name="Yamazoe A."/>
            <person name="Fujita N."/>
        </authorList>
    </citation>
    <scope>NUCLEOTIDE SEQUENCE [LARGE SCALE GENOMIC DNA]</scope>
    <source>
        <strain evidence="2 3">NBRC 13287</strain>
    </source>
</reference>
<dbReference type="InterPro" id="IPR035288">
    <property type="entry name" value="ToxS"/>
</dbReference>
<protein>
    <recommendedName>
        <fullName evidence="4">Transmembrane regulatory protein ToxS</fullName>
    </recommendedName>
</protein>
<keyword evidence="3" id="KW-1185">Reference proteome</keyword>
<evidence type="ECO:0000256" key="1">
    <source>
        <dbReference type="SAM" id="Phobius"/>
    </source>
</evidence>
<evidence type="ECO:0000313" key="2">
    <source>
        <dbReference type="EMBL" id="GAD68420.1"/>
    </source>
</evidence>
<dbReference type="EMBL" id="BATJ01000013">
    <property type="protein sequence ID" value="GAD68420.1"/>
    <property type="molecule type" value="Genomic_DNA"/>
</dbReference>
<name>U3A403_VIBPR</name>
<feature type="transmembrane region" description="Helical" evidence="1">
    <location>
        <begin position="6"/>
        <end position="24"/>
    </location>
</feature>
<dbReference type="RefSeq" id="WP_021706391.1">
    <property type="nucleotide sequence ID" value="NZ_BATJ01000013.1"/>
</dbReference>
<keyword evidence="1" id="KW-0472">Membrane</keyword>
<evidence type="ECO:0008006" key="4">
    <source>
        <dbReference type="Google" id="ProtNLM"/>
    </source>
</evidence>
<accession>U3A403</accession>